<feature type="region of interest" description="Disordered" evidence="8">
    <location>
        <begin position="270"/>
        <end position="292"/>
    </location>
</feature>
<keyword evidence="4" id="KW-0548">Nucleotidyltransferase</keyword>
<dbReference type="SMART" id="SM00486">
    <property type="entry name" value="POLBc"/>
    <property type="match status" value="1"/>
</dbReference>
<evidence type="ECO:0000256" key="1">
    <source>
        <dbReference type="ARBA" id="ARBA00005755"/>
    </source>
</evidence>
<feature type="domain" description="DNA-directed DNA polymerase family B exonuclease" evidence="9">
    <location>
        <begin position="672"/>
        <end position="815"/>
    </location>
</feature>
<dbReference type="InterPro" id="IPR043502">
    <property type="entry name" value="DNA/RNA_pol_sf"/>
</dbReference>
<evidence type="ECO:0000256" key="8">
    <source>
        <dbReference type="SAM" id="MobiDB-lite"/>
    </source>
</evidence>
<evidence type="ECO:0000256" key="2">
    <source>
        <dbReference type="ARBA" id="ARBA00012417"/>
    </source>
</evidence>
<evidence type="ECO:0000256" key="7">
    <source>
        <dbReference type="ARBA" id="ARBA00049244"/>
    </source>
</evidence>
<dbReference type="GO" id="GO:0006261">
    <property type="term" value="P:DNA-templated DNA replication"/>
    <property type="evidence" value="ECO:0007669"/>
    <property type="project" value="TreeGrafter"/>
</dbReference>
<dbReference type="Gene3D" id="3.90.1600.10">
    <property type="entry name" value="Palm domain of DNA polymerase"/>
    <property type="match status" value="1"/>
</dbReference>
<dbReference type="GO" id="GO:0003676">
    <property type="term" value="F:nucleic acid binding"/>
    <property type="evidence" value="ECO:0007669"/>
    <property type="project" value="InterPro"/>
</dbReference>
<dbReference type="GO" id="GO:0000166">
    <property type="term" value="F:nucleotide binding"/>
    <property type="evidence" value="ECO:0007669"/>
    <property type="project" value="InterPro"/>
</dbReference>
<organism evidence="10">
    <name type="scientific">Pasiphaea japonica whispovirus</name>
    <dbReference type="NCBI Taxonomy" id="2984286"/>
    <lineage>
        <taxon>Viruses</taxon>
        <taxon>Viruses incertae sedis</taxon>
        <taxon>Naldaviricetes</taxon>
        <taxon>Nimaviridae</taxon>
        <taxon>Whispovirus</taxon>
    </lineage>
</organism>
<keyword evidence="6" id="KW-1194">Viral DNA replication</keyword>
<dbReference type="PANTHER" id="PTHR10322">
    <property type="entry name" value="DNA POLYMERASE CATALYTIC SUBUNIT"/>
    <property type="match status" value="1"/>
</dbReference>
<evidence type="ECO:0000259" key="9">
    <source>
        <dbReference type="Pfam" id="PF03104"/>
    </source>
</evidence>
<dbReference type="InterPro" id="IPR006172">
    <property type="entry name" value="DNA-dir_DNA_pol_B"/>
</dbReference>
<proteinExistence type="inferred from homology"/>
<evidence type="ECO:0000313" key="10">
    <source>
        <dbReference type="EMBL" id="BDT63503.1"/>
    </source>
</evidence>
<name>A0A9C7F104_9VIRU</name>
<dbReference type="EC" id="2.7.7.7" evidence="2"/>
<dbReference type="InterPro" id="IPR012337">
    <property type="entry name" value="RNaseH-like_sf"/>
</dbReference>
<dbReference type="InterPro" id="IPR006133">
    <property type="entry name" value="DNA-dir_DNA_pol_B_exonuc"/>
</dbReference>
<dbReference type="EMBL" id="LC738885">
    <property type="protein sequence ID" value="BDT63503.1"/>
    <property type="molecule type" value="Genomic_DNA"/>
</dbReference>
<dbReference type="InterPro" id="IPR050240">
    <property type="entry name" value="DNA_pol_type-B"/>
</dbReference>
<dbReference type="GO" id="GO:0003887">
    <property type="term" value="F:DNA-directed DNA polymerase activity"/>
    <property type="evidence" value="ECO:0007669"/>
    <property type="project" value="UniProtKB-KW"/>
</dbReference>
<reference evidence="10" key="1">
    <citation type="submission" date="2022-10" db="EMBL/GenBank/DDBJ databases">
        <title>Genome sequences of endogenous nimaviruses in decapod crustaceans.</title>
        <authorList>
            <person name="Kawato S."/>
            <person name="Nozaki R."/>
            <person name="Kondo H."/>
            <person name="Hirono I."/>
        </authorList>
    </citation>
    <scope>NUCLEOTIDE SEQUENCE</scope>
    <source>
        <strain evidence="10">Toyama2020</strain>
    </source>
</reference>
<comment type="catalytic activity">
    <reaction evidence="7">
        <text>DNA(n) + a 2'-deoxyribonucleoside 5'-triphosphate = DNA(n+1) + diphosphate</text>
        <dbReference type="Rhea" id="RHEA:22508"/>
        <dbReference type="Rhea" id="RHEA-COMP:17339"/>
        <dbReference type="Rhea" id="RHEA-COMP:17340"/>
        <dbReference type="ChEBI" id="CHEBI:33019"/>
        <dbReference type="ChEBI" id="CHEBI:61560"/>
        <dbReference type="ChEBI" id="CHEBI:173112"/>
        <dbReference type="EC" id="2.7.7.7"/>
    </reaction>
</comment>
<dbReference type="InterPro" id="IPR036397">
    <property type="entry name" value="RNaseH_sf"/>
</dbReference>
<evidence type="ECO:0000256" key="6">
    <source>
        <dbReference type="ARBA" id="ARBA00023109"/>
    </source>
</evidence>
<accession>A0A9C7F104</accession>
<dbReference type="Pfam" id="PF03104">
    <property type="entry name" value="DNA_pol_B_exo1"/>
    <property type="match status" value="1"/>
</dbReference>
<keyword evidence="5" id="KW-0239">DNA-directed DNA polymerase</keyword>
<evidence type="ECO:0000256" key="5">
    <source>
        <dbReference type="ARBA" id="ARBA00022932"/>
    </source>
</evidence>
<evidence type="ECO:0000256" key="4">
    <source>
        <dbReference type="ARBA" id="ARBA00022695"/>
    </source>
</evidence>
<dbReference type="InterPro" id="IPR023211">
    <property type="entry name" value="DNA_pol_palm_dom_sf"/>
</dbReference>
<dbReference type="PANTHER" id="PTHR10322:SF23">
    <property type="entry name" value="DNA POLYMERASE DELTA CATALYTIC SUBUNIT"/>
    <property type="match status" value="1"/>
</dbReference>
<dbReference type="GO" id="GO:0039693">
    <property type="term" value="P:viral DNA genome replication"/>
    <property type="evidence" value="ECO:0007669"/>
    <property type="project" value="UniProtKB-KW"/>
</dbReference>
<sequence>MAACVISNTDDTFQRCGVLSDPDSGLVTIYDTNSKFSCKPKHMEEIGVLSGICDYPVTQVGENISGDCYLKSIVTNNQNGYCLSNITYKQNDLNCLIRPSDIIESAMKKTVSKFKYEFTKEHMTNPKMMHGDENVIAVKTNAINRLCTIPLSTVGIKIRVETKNKSERAIIIHNSSGVAGFNIFNSSPVHFEIQNEMDMVILMAVFLKHNSLWGEINANMDLYKFDYVGAFFDTSWCEHEKSFSVVRSQLLNAYYKCKLTIRSATELSSPKNKNKRKQTKYYDNDEEEGDDGGVCPSSYPSIALFESSTDMFEKEALMASFVAVGGNEVIGCPHSEKHCLKLDDEGNYGCVACFSTIFYIIGNTADNETFITGNDMEGAQSWINNHLIVRKGTEDGRLLSKQKNALKMLADITQAAHGKDAPKLGPCGRRWNWPSQKADPLMHEYIIYQLVMVFKSIRDKLLPRFDLSILYKLLNPFGKMLLVFMHNCAVISSSLHSGDETPSSLMRGQSSGQWWTINFVGMNLWNFQLTKCQIEKNKDINKLACLETLQRLPLPGERIVDDRIVFKGFCRGENLGAVGELVADITQTVKKMALCLENRIFSVDKQERKILSKPGITDPVFSLEVTGFRPNRAQDTINNGRVNSRVMRILGSREGARVWLARDENAIIFEKINYDKRVSTEAMERAISQHRILYYDIETNTKDFTEKTAVITSIGFCLCVGGNISEGGERGVFGLAAPGTNPKDVEDAITALYPGQKGEEEYIVTNDKPQVIGIFTNEFEMLLAFNRYVEDRKPHIISGWNSASFDDPFIFTRIVKHISDPKANMNFCMADYTTANSVLPSANSNQQIDEEKNVNWRMTTVAERLELANTGMYKYLGRFVDRYTGHLSPVLTAELMTGANSQASAKFMERNKLSTTNTGSVGWFQKLMGVCCSAIRLDLMKVSEKAYKESLSEFNLNAVLAKVSDVADRLKNVKDEVDLHYHLLGFLKLTSVNDQAIVHVYCCKDAYLAGALSTSINKEGEIFALCLDSALTQAVVTSNLMTPLCIGEGAVCRNMGEKRSERKGVGIRRHSIATDTKGGMVSQPIVNNVPYQTIDMTSLYPMTMGQNNLCPSTFVTQRQIIEIRDRLVQSKYNSCRDGGKTLLEIIDECNEQTLNHYRPIDIAVESWKNNTNSPIDTTRLERKLGINFTKNNNCGSEDDWSNNTPPNTKVTVAGLDYFPEIMCDINMQCAAKVNDDLHIAPASLEYMLQVLPLMVIDRPRIAAQITAGECQTVTEFLDVLEKDFNCESDEKIIKTHWTFKGTEQLDFCCSPVRRMTKNIMEITCKDESLYTDSSMFERLLTLLDRIYRRINVFDSADDKAVMLWSSRLINVGMLTRTWNIKTDAVMGVIPSMQINYRADRVVMQEKAKRFAKMGDMKTAGLNKVGQLIKKLCMNSMYGCLALKARSNKTDFLSGIAENAADIANSSASGGLGGGTRHSTTGNQITENARCVFGNIGCGLQMALPGTKQSYGDTDSVFCVHNIVGDGGMNPVTNLTGRKVYLMDMLLKHKMATIIPILVNALTKGIRYVARRDAGIGMMNIAHERLSIAGLLFAKKTYHMLHFNENGAPFEDMIKLCKGEIQQSHTVDKFACFIPKPSYANNYIVPHNPSLIFRAAASVGGQALEAYLKKEGIVDEKTMKNWFSSSKLWMELDAKVINDLYASKIVDAETGSWIDSVTSKSIIINSPQHEAVSQANAAFTPYRKGAFVKKGISPSTKLKGLQSLLARCHELTTEQLGHYATCIKHHVKNFASHTTDPSMMITSARVNKLDTEKEQTRPNPMAVAINNHLNPSSEILLGEKFKTVTSVSAWSLIANKEDVPAGYYNSGGVRWNSDNMKGCVPVFTIKNLSVVPNAVCTIYKMVQADKVAIKSMLVKTIEVLCSAAANNGFSLRPGALSFNTGVIVTRDVAMACINLAQRQDGVGKQLSFFGGGKMNYAQYDEDKKYGDDRNCYIKNPPCDNENENEEHEEKLPVFSYRKGGSDARTDILSRLINATCSSCRNPEERERILEKTKNETLYSFIVMAMKLDTRVADQIESLICQLEKNKEFSNKKKQPNGIFKSSLDDVVAMAKVDFMAVLCNAATLTKSHWKKCPVVVPNKYPNASTTIMGVPFKTALDALVGKYKCTDTCDMACCQSLYFVLLYTLALKFENERRKRGIPLTNSEQLMAEQLFDGDDDMAKEVLSKLIDAKNNKTVRTALPHIYNHDTDTLVYLFEPSRVAGVRVAEMTVSQLRSSIKMLSNSTITGKVWNCDDNKFFGRLVDNETYSKDVSMDLEHEHHLDFITGIYHVAAVELATSSISCLI</sequence>
<keyword evidence="3" id="KW-0808">Transferase</keyword>
<keyword evidence="6" id="KW-0235">DNA replication</keyword>
<dbReference type="SUPFAM" id="SSF56672">
    <property type="entry name" value="DNA/RNA polymerases"/>
    <property type="match status" value="1"/>
</dbReference>
<comment type="similarity">
    <text evidence="1">Belongs to the DNA polymerase type-B family.</text>
</comment>
<protein>
    <recommendedName>
        <fullName evidence="2">DNA-directed DNA polymerase</fullName>
        <ecNumber evidence="2">2.7.7.7</ecNumber>
    </recommendedName>
</protein>
<evidence type="ECO:0000256" key="3">
    <source>
        <dbReference type="ARBA" id="ARBA00022679"/>
    </source>
</evidence>
<dbReference type="Gene3D" id="3.30.420.10">
    <property type="entry name" value="Ribonuclease H-like superfamily/Ribonuclease H"/>
    <property type="match status" value="1"/>
</dbReference>
<dbReference type="SUPFAM" id="SSF53098">
    <property type="entry name" value="Ribonuclease H-like"/>
    <property type="match status" value="1"/>
</dbReference>